<gene>
    <name evidence="1" type="ORF">CC80DRAFT_247228</name>
</gene>
<protein>
    <submittedName>
        <fullName evidence="1">Uncharacterized protein</fullName>
    </submittedName>
</protein>
<name>A0A6A5TCT3_9PLEO</name>
<keyword evidence="2" id="KW-1185">Reference proteome</keyword>
<accession>A0A6A5TCT3</accession>
<sequence>MCRVWCSHEEGSKPAQRLRKKKHAAMSMRRPRHGALQQCQHASLCCRSRAICNHGEQGLLLLAHAPAISIWISEILPARPYFYNLFAAVARRCGHLYLPFALLSLMLCQTNVAFPVSHHSPSFSTLTL</sequence>
<evidence type="ECO:0000313" key="1">
    <source>
        <dbReference type="EMBL" id="KAF1950004.1"/>
    </source>
</evidence>
<proteinExistence type="predicted"/>
<organism evidence="1 2">
    <name type="scientific">Byssothecium circinans</name>
    <dbReference type="NCBI Taxonomy" id="147558"/>
    <lineage>
        <taxon>Eukaryota</taxon>
        <taxon>Fungi</taxon>
        <taxon>Dikarya</taxon>
        <taxon>Ascomycota</taxon>
        <taxon>Pezizomycotina</taxon>
        <taxon>Dothideomycetes</taxon>
        <taxon>Pleosporomycetidae</taxon>
        <taxon>Pleosporales</taxon>
        <taxon>Massarineae</taxon>
        <taxon>Massarinaceae</taxon>
        <taxon>Byssothecium</taxon>
    </lineage>
</organism>
<dbReference type="Proteomes" id="UP000800035">
    <property type="component" value="Unassembled WGS sequence"/>
</dbReference>
<evidence type="ECO:0000313" key="2">
    <source>
        <dbReference type="Proteomes" id="UP000800035"/>
    </source>
</evidence>
<dbReference type="EMBL" id="ML977029">
    <property type="protein sequence ID" value="KAF1950004.1"/>
    <property type="molecule type" value="Genomic_DNA"/>
</dbReference>
<dbReference type="AlphaFoldDB" id="A0A6A5TCT3"/>
<reference evidence="1" key="1">
    <citation type="journal article" date="2020" name="Stud. Mycol.">
        <title>101 Dothideomycetes genomes: a test case for predicting lifestyles and emergence of pathogens.</title>
        <authorList>
            <person name="Haridas S."/>
            <person name="Albert R."/>
            <person name="Binder M."/>
            <person name="Bloem J."/>
            <person name="Labutti K."/>
            <person name="Salamov A."/>
            <person name="Andreopoulos B."/>
            <person name="Baker S."/>
            <person name="Barry K."/>
            <person name="Bills G."/>
            <person name="Bluhm B."/>
            <person name="Cannon C."/>
            <person name="Castanera R."/>
            <person name="Culley D."/>
            <person name="Daum C."/>
            <person name="Ezra D."/>
            <person name="Gonzalez J."/>
            <person name="Henrissat B."/>
            <person name="Kuo A."/>
            <person name="Liang C."/>
            <person name="Lipzen A."/>
            <person name="Lutzoni F."/>
            <person name="Magnuson J."/>
            <person name="Mondo S."/>
            <person name="Nolan M."/>
            <person name="Ohm R."/>
            <person name="Pangilinan J."/>
            <person name="Park H.-J."/>
            <person name="Ramirez L."/>
            <person name="Alfaro M."/>
            <person name="Sun H."/>
            <person name="Tritt A."/>
            <person name="Yoshinaga Y."/>
            <person name="Zwiers L.-H."/>
            <person name="Turgeon B."/>
            <person name="Goodwin S."/>
            <person name="Spatafora J."/>
            <person name="Crous P."/>
            <person name="Grigoriev I."/>
        </authorList>
    </citation>
    <scope>NUCLEOTIDE SEQUENCE</scope>
    <source>
        <strain evidence="1">CBS 675.92</strain>
    </source>
</reference>